<keyword evidence="4" id="KW-0808">Transferase</keyword>
<sequence>MFDPFPILPHQVKNYVLNSVIGQGGFAIVYKATNLLYKMDFAVKVVGHSRLSEHHALTYEAEVNSLIKLDHPNVIRIYDFFTEDDYMFMVLEYCGGGSLEDKIQKNELIASSEKKYICSQIISALKYCNQMSIAHRDIKTSNILFDGNGRVKVADFGLSLYFNHDDDNINKFQGSLSYSSPEVCSKKSFNPFKSDIWSLGVLFYRLFSSSYPFEGRTRQELKSRIIEGFYSEKLKGQISKVVRQMLSVNPDERPTINQLSEMNIFAQTSPCQPLMRSSSVTGVINHQFQIQVGYKRKPAKNVNIPNADVNPNPLAKCINVHRSHSFLTSPLTT</sequence>
<protein>
    <recommendedName>
        <fullName evidence="5">Protein kinase domain-containing protein</fullName>
    </recommendedName>
</protein>
<evidence type="ECO:0000313" key="7">
    <source>
        <dbReference type="Proteomes" id="UP001470230"/>
    </source>
</evidence>
<evidence type="ECO:0000313" key="6">
    <source>
        <dbReference type="EMBL" id="KAK8867155.1"/>
    </source>
</evidence>
<keyword evidence="2 3" id="KW-0067">ATP-binding</keyword>
<keyword evidence="4" id="KW-0418">Kinase</keyword>
<dbReference type="PROSITE" id="PS00108">
    <property type="entry name" value="PROTEIN_KINASE_ST"/>
    <property type="match status" value="1"/>
</dbReference>
<accession>A0ABR2IQC8</accession>
<proteinExistence type="inferred from homology"/>
<dbReference type="InterPro" id="IPR000719">
    <property type="entry name" value="Prot_kinase_dom"/>
</dbReference>
<dbReference type="PROSITE" id="PS50011">
    <property type="entry name" value="PROTEIN_KINASE_DOM"/>
    <property type="match status" value="1"/>
</dbReference>
<keyword evidence="7" id="KW-1185">Reference proteome</keyword>
<dbReference type="PANTHER" id="PTHR24362:SF309">
    <property type="entry name" value="PROTEIN KINASE DOMAIN-CONTAINING PROTEIN"/>
    <property type="match status" value="1"/>
</dbReference>
<dbReference type="Proteomes" id="UP001470230">
    <property type="component" value="Unassembled WGS sequence"/>
</dbReference>
<dbReference type="Pfam" id="PF00069">
    <property type="entry name" value="Pkinase"/>
    <property type="match status" value="1"/>
</dbReference>
<dbReference type="Gene3D" id="1.10.510.10">
    <property type="entry name" value="Transferase(Phosphotransferase) domain 1"/>
    <property type="match status" value="1"/>
</dbReference>
<organism evidence="6 7">
    <name type="scientific">Tritrichomonas musculus</name>
    <dbReference type="NCBI Taxonomy" id="1915356"/>
    <lineage>
        <taxon>Eukaryota</taxon>
        <taxon>Metamonada</taxon>
        <taxon>Parabasalia</taxon>
        <taxon>Tritrichomonadida</taxon>
        <taxon>Tritrichomonadidae</taxon>
        <taxon>Tritrichomonas</taxon>
    </lineage>
</organism>
<evidence type="ECO:0000256" key="2">
    <source>
        <dbReference type="ARBA" id="ARBA00022840"/>
    </source>
</evidence>
<keyword evidence="4" id="KW-0723">Serine/threonine-protein kinase</keyword>
<comment type="similarity">
    <text evidence="4">Belongs to the protein kinase superfamily.</text>
</comment>
<feature type="binding site" evidence="3">
    <location>
        <position position="44"/>
    </location>
    <ligand>
        <name>ATP</name>
        <dbReference type="ChEBI" id="CHEBI:30616"/>
    </ligand>
</feature>
<dbReference type="EMBL" id="JAPFFF010000015">
    <property type="protein sequence ID" value="KAK8867155.1"/>
    <property type="molecule type" value="Genomic_DNA"/>
</dbReference>
<dbReference type="SMART" id="SM00220">
    <property type="entry name" value="S_TKc"/>
    <property type="match status" value="1"/>
</dbReference>
<dbReference type="InterPro" id="IPR011009">
    <property type="entry name" value="Kinase-like_dom_sf"/>
</dbReference>
<evidence type="ECO:0000256" key="4">
    <source>
        <dbReference type="RuleBase" id="RU000304"/>
    </source>
</evidence>
<evidence type="ECO:0000256" key="1">
    <source>
        <dbReference type="ARBA" id="ARBA00022741"/>
    </source>
</evidence>
<dbReference type="PROSITE" id="PS00107">
    <property type="entry name" value="PROTEIN_KINASE_ATP"/>
    <property type="match status" value="1"/>
</dbReference>
<evidence type="ECO:0000256" key="3">
    <source>
        <dbReference type="PROSITE-ProRule" id="PRU10141"/>
    </source>
</evidence>
<comment type="caution">
    <text evidence="6">The sequence shown here is derived from an EMBL/GenBank/DDBJ whole genome shotgun (WGS) entry which is preliminary data.</text>
</comment>
<dbReference type="InterPro" id="IPR017441">
    <property type="entry name" value="Protein_kinase_ATP_BS"/>
</dbReference>
<dbReference type="SUPFAM" id="SSF56112">
    <property type="entry name" value="Protein kinase-like (PK-like)"/>
    <property type="match status" value="1"/>
</dbReference>
<evidence type="ECO:0000259" key="5">
    <source>
        <dbReference type="PROSITE" id="PS50011"/>
    </source>
</evidence>
<dbReference type="PANTHER" id="PTHR24362">
    <property type="entry name" value="SERINE/THREONINE-PROTEIN KINASE NEK"/>
    <property type="match status" value="1"/>
</dbReference>
<dbReference type="InterPro" id="IPR008271">
    <property type="entry name" value="Ser/Thr_kinase_AS"/>
</dbReference>
<name>A0ABR2IQC8_9EUKA</name>
<feature type="domain" description="Protein kinase" evidence="5">
    <location>
        <begin position="15"/>
        <end position="266"/>
    </location>
</feature>
<keyword evidence="1 3" id="KW-0547">Nucleotide-binding</keyword>
<reference evidence="6 7" key="1">
    <citation type="submission" date="2024-04" db="EMBL/GenBank/DDBJ databases">
        <title>Tritrichomonas musculus Genome.</title>
        <authorList>
            <person name="Alves-Ferreira E."/>
            <person name="Grigg M."/>
            <person name="Lorenzi H."/>
            <person name="Galac M."/>
        </authorList>
    </citation>
    <scope>NUCLEOTIDE SEQUENCE [LARGE SCALE GENOMIC DNA]</scope>
    <source>
        <strain evidence="6 7">EAF2021</strain>
    </source>
</reference>
<gene>
    <name evidence="6" type="ORF">M9Y10_010131</name>
</gene>